<dbReference type="EMBL" id="JADINB010000122">
    <property type="protein sequence ID" value="MBO8429344.1"/>
    <property type="molecule type" value="Genomic_DNA"/>
</dbReference>
<reference evidence="1" key="2">
    <citation type="journal article" date="2021" name="PeerJ">
        <title>Extensive microbial diversity within the chicken gut microbiome revealed by metagenomics and culture.</title>
        <authorList>
            <person name="Gilroy R."/>
            <person name="Ravi A."/>
            <person name="Getino M."/>
            <person name="Pursley I."/>
            <person name="Horton D.L."/>
            <person name="Alikhan N.F."/>
            <person name="Baker D."/>
            <person name="Gharbi K."/>
            <person name="Hall N."/>
            <person name="Watson M."/>
            <person name="Adriaenssens E.M."/>
            <person name="Foster-Nyarko E."/>
            <person name="Jarju S."/>
            <person name="Secka A."/>
            <person name="Antonio M."/>
            <person name="Oren A."/>
            <person name="Chaudhuri R.R."/>
            <person name="La Ragione R."/>
            <person name="Hildebrand F."/>
            <person name="Pallen M.J."/>
        </authorList>
    </citation>
    <scope>NUCLEOTIDE SEQUENCE</scope>
    <source>
        <strain evidence="1">15467</strain>
    </source>
</reference>
<proteinExistence type="predicted"/>
<dbReference type="AlphaFoldDB" id="A0A9D9DQH2"/>
<organism evidence="1 2">
    <name type="scientific">Candidatus Egerieousia excrementavium</name>
    <dbReference type="NCBI Taxonomy" id="2840778"/>
    <lineage>
        <taxon>Bacteria</taxon>
        <taxon>Pseudomonadati</taxon>
        <taxon>Bacteroidota</taxon>
        <taxon>Bacteroidia</taxon>
        <taxon>Bacteroidales</taxon>
        <taxon>Candidatus Egerieousia</taxon>
    </lineage>
</organism>
<name>A0A9D9DQH2_9BACT</name>
<gene>
    <name evidence="1" type="ORF">IAC68_05385</name>
</gene>
<evidence type="ECO:0000313" key="2">
    <source>
        <dbReference type="Proteomes" id="UP000823635"/>
    </source>
</evidence>
<protein>
    <submittedName>
        <fullName evidence="1">Uncharacterized protein</fullName>
    </submittedName>
</protein>
<accession>A0A9D9DQH2</accession>
<evidence type="ECO:0000313" key="1">
    <source>
        <dbReference type="EMBL" id="MBO8429344.1"/>
    </source>
</evidence>
<reference evidence="1" key="1">
    <citation type="submission" date="2020-10" db="EMBL/GenBank/DDBJ databases">
        <authorList>
            <person name="Gilroy R."/>
        </authorList>
    </citation>
    <scope>NUCLEOTIDE SEQUENCE</scope>
    <source>
        <strain evidence="1">15467</strain>
    </source>
</reference>
<sequence>MNYSIASYIGQEVRRFAFLIKRGENFYNLFTSLEAVLPDMADFDAYPLEENKPFCKFDKKVPGSEDKIFLSIDRVVFTEEMLTKPWENMVIDGNIIKTDITNFQWAVDNPKQSVLIPSLIECSGLTQPLFLILTTDSFQMQARNTLLT</sequence>
<comment type="caution">
    <text evidence="1">The sequence shown here is derived from an EMBL/GenBank/DDBJ whole genome shotgun (WGS) entry which is preliminary data.</text>
</comment>
<dbReference type="Proteomes" id="UP000823635">
    <property type="component" value="Unassembled WGS sequence"/>
</dbReference>